<dbReference type="InterPro" id="IPR023006">
    <property type="entry name" value="YchJ-like"/>
</dbReference>
<protein>
    <recommendedName>
        <fullName evidence="2">UPF0225 protein ACFPCY_41295</fullName>
    </recommendedName>
</protein>
<reference evidence="5" key="1">
    <citation type="journal article" date="2019" name="Int. J. Syst. Evol. Microbiol.">
        <title>The Global Catalogue of Microorganisms (GCM) 10K type strain sequencing project: providing services to taxonomists for standard genome sequencing and annotation.</title>
        <authorList>
            <consortium name="The Broad Institute Genomics Platform"/>
            <consortium name="The Broad Institute Genome Sequencing Center for Infectious Disease"/>
            <person name="Wu L."/>
            <person name="Ma J."/>
        </authorList>
    </citation>
    <scope>NUCLEOTIDE SEQUENCE [LARGE SCALE GENOMIC DNA]</scope>
    <source>
        <strain evidence="5">KLKA75</strain>
    </source>
</reference>
<dbReference type="Pfam" id="PF17775">
    <property type="entry name" value="YchJ_M-like"/>
    <property type="match status" value="1"/>
</dbReference>
<evidence type="ECO:0000259" key="3">
    <source>
        <dbReference type="Pfam" id="PF17775"/>
    </source>
</evidence>
<dbReference type="InterPro" id="IPR004027">
    <property type="entry name" value="SEC_C_motif"/>
</dbReference>
<evidence type="ECO:0000256" key="1">
    <source>
        <dbReference type="ARBA" id="ARBA00010839"/>
    </source>
</evidence>
<sequence>MPKRRSEPCPCGLPAPYRDCCGRLHRGEARAETAELLMRSRYSAFVMRDADYLLRSWHPATRPPGIEFEPGLRWERLEIVRTADGAAGDTRGTVEFRAHYVQDGRRDHLHEKSRFVLHDDAWVYVNGRVEP</sequence>
<comment type="caution">
    <text evidence="4">The sequence shown here is derived from an EMBL/GenBank/DDBJ whole genome shotgun (WGS) entry which is preliminary data.</text>
</comment>
<feature type="domain" description="YchJ-like middle NTF2-like" evidence="3">
    <location>
        <begin position="33"/>
        <end position="127"/>
    </location>
</feature>
<proteinExistence type="inferred from homology"/>
<dbReference type="PANTHER" id="PTHR33747:SF1">
    <property type="entry name" value="ADENYLATE CYCLASE-ASSOCIATED CAP C-TERMINAL DOMAIN-CONTAINING PROTEIN"/>
    <property type="match status" value="1"/>
</dbReference>
<evidence type="ECO:0000313" key="4">
    <source>
        <dbReference type="EMBL" id="MFC4913779.1"/>
    </source>
</evidence>
<dbReference type="InterPro" id="IPR032710">
    <property type="entry name" value="NTF2-like_dom_sf"/>
</dbReference>
<dbReference type="PANTHER" id="PTHR33747">
    <property type="entry name" value="UPF0225 PROTEIN SCO1677"/>
    <property type="match status" value="1"/>
</dbReference>
<accession>A0ABV9UC65</accession>
<dbReference type="HAMAP" id="MF_00612">
    <property type="entry name" value="UPF0225"/>
    <property type="match status" value="1"/>
</dbReference>
<dbReference type="InterPro" id="IPR048469">
    <property type="entry name" value="YchJ-like_M"/>
</dbReference>
<evidence type="ECO:0000313" key="5">
    <source>
        <dbReference type="Proteomes" id="UP001595872"/>
    </source>
</evidence>
<dbReference type="EMBL" id="JBHSIT010000020">
    <property type="protein sequence ID" value="MFC4913779.1"/>
    <property type="molecule type" value="Genomic_DNA"/>
</dbReference>
<dbReference type="RefSeq" id="WP_378265028.1">
    <property type="nucleotide sequence ID" value="NZ_JBHSIT010000020.1"/>
</dbReference>
<evidence type="ECO:0000256" key="2">
    <source>
        <dbReference type="HAMAP-Rule" id="MF_00612"/>
    </source>
</evidence>
<dbReference type="Pfam" id="PF02810">
    <property type="entry name" value="SEC-C"/>
    <property type="match status" value="1"/>
</dbReference>
<organism evidence="4 5">
    <name type="scientific">Actinomadura gamaensis</name>
    <dbReference type="NCBI Taxonomy" id="1763541"/>
    <lineage>
        <taxon>Bacteria</taxon>
        <taxon>Bacillati</taxon>
        <taxon>Actinomycetota</taxon>
        <taxon>Actinomycetes</taxon>
        <taxon>Streptosporangiales</taxon>
        <taxon>Thermomonosporaceae</taxon>
        <taxon>Actinomadura</taxon>
    </lineage>
</organism>
<gene>
    <name evidence="4" type="ORF">ACFPCY_41295</name>
</gene>
<name>A0ABV9UC65_9ACTN</name>
<dbReference type="Proteomes" id="UP001595872">
    <property type="component" value="Unassembled WGS sequence"/>
</dbReference>
<keyword evidence="5" id="KW-1185">Reference proteome</keyword>
<dbReference type="Gene3D" id="3.10.450.50">
    <property type="match status" value="1"/>
</dbReference>
<comment type="similarity">
    <text evidence="1 2">Belongs to the UPF0225 family.</text>
</comment>
<dbReference type="SUPFAM" id="SSF54427">
    <property type="entry name" value="NTF2-like"/>
    <property type="match status" value="1"/>
</dbReference>